<evidence type="ECO:0000256" key="2">
    <source>
        <dbReference type="ARBA" id="ARBA00022771"/>
    </source>
</evidence>
<evidence type="ECO:0000256" key="3">
    <source>
        <dbReference type="ARBA" id="ARBA00022833"/>
    </source>
</evidence>
<feature type="compositionally biased region" description="Polar residues" evidence="6">
    <location>
        <begin position="621"/>
        <end position="631"/>
    </location>
</feature>
<feature type="compositionally biased region" description="Polar residues" evidence="6">
    <location>
        <begin position="413"/>
        <end position="428"/>
    </location>
</feature>
<dbReference type="AlphaFoldDB" id="A0AAQ3PLW3"/>
<dbReference type="SUPFAM" id="SSF57903">
    <property type="entry name" value="FYVE/PHD zinc finger"/>
    <property type="match status" value="1"/>
</dbReference>
<feature type="compositionally biased region" description="Polar residues" evidence="6">
    <location>
        <begin position="694"/>
        <end position="717"/>
    </location>
</feature>
<evidence type="ECO:0000256" key="6">
    <source>
        <dbReference type="SAM" id="MobiDB-lite"/>
    </source>
</evidence>
<evidence type="ECO:0000256" key="1">
    <source>
        <dbReference type="ARBA" id="ARBA00022723"/>
    </source>
</evidence>
<dbReference type="PANTHER" id="PTHR33304:SF59">
    <property type="entry name" value="RING_FYVE_PHD ZINC FINGER SUPERFAMILY PROTEIN"/>
    <property type="match status" value="1"/>
</dbReference>
<feature type="compositionally biased region" description="Polar residues" evidence="6">
    <location>
        <begin position="775"/>
        <end position="792"/>
    </location>
</feature>
<feature type="region of interest" description="Disordered" evidence="6">
    <location>
        <begin position="580"/>
        <end position="795"/>
    </location>
</feature>
<dbReference type="InterPro" id="IPR011011">
    <property type="entry name" value="Znf_FYVE_PHD"/>
</dbReference>
<evidence type="ECO:0000313" key="8">
    <source>
        <dbReference type="EMBL" id="WVZ53230.1"/>
    </source>
</evidence>
<feature type="compositionally biased region" description="Basic and acidic residues" evidence="6">
    <location>
        <begin position="433"/>
        <end position="445"/>
    </location>
</feature>
<evidence type="ECO:0000256" key="4">
    <source>
        <dbReference type="ARBA" id="ARBA00023015"/>
    </source>
</evidence>
<keyword evidence="3" id="KW-0862">Zinc</keyword>
<dbReference type="InterPro" id="IPR056280">
    <property type="entry name" value="AIPP2-like_SPOC"/>
</dbReference>
<dbReference type="Gene3D" id="3.30.40.10">
    <property type="entry name" value="Zinc/RING finger domain, C3HC4 (zinc finger)"/>
    <property type="match status" value="1"/>
</dbReference>
<proteinExistence type="predicted"/>
<dbReference type="GO" id="GO:0008270">
    <property type="term" value="F:zinc ion binding"/>
    <property type="evidence" value="ECO:0007669"/>
    <property type="project" value="UniProtKB-KW"/>
</dbReference>
<reference evidence="8 9" key="1">
    <citation type="submission" date="2024-02" db="EMBL/GenBank/DDBJ databases">
        <title>High-quality chromosome-scale genome assembly of Pensacola bahiagrass (Paspalum notatum Flugge var. saurae).</title>
        <authorList>
            <person name="Vega J.M."/>
            <person name="Podio M."/>
            <person name="Orjuela J."/>
            <person name="Siena L.A."/>
            <person name="Pessino S.C."/>
            <person name="Combes M.C."/>
            <person name="Mariac C."/>
            <person name="Albertini E."/>
            <person name="Pupilli F."/>
            <person name="Ortiz J.P.A."/>
            <person name="Leblanc O."/>
        </authorList>
    </citation>
    <scope>NUCLEOTIDE SEQUENCE [LARGE SCALE GENOMIC DNA]</scope>
    <source>
        <strain evidence="8">R1</strain>
        <tissue evidence="8">Leaf</tissue>
    </source>
</reference>
<keyword evidence="9" id="KW-1185">Reference proteome</keyword>
<keyword evidence="2" id="KW-0863">Zinc-finger</keyword>
<dbReference type="EMBL" id="CP144745">
    <property type="protein sequence ID" value="WVZ53230.1"/>
    <property type="molecule type" value="Genomic_DNA"/>
</dbReference>
<evidence type="ECO:0000313" key="9">
    <source>
        <dbReference type="Proteomes" id="UP001341281"/>
    </source>
</evidence>
<dbReference type="InterPro" id="IPR013083">
    <property type="entry name" value="Znf_RING/FYVE/PHD"/>
</dbReference>
<dbReference type="PANTHER" id="PTHR33304">
    <property type="match status" value="1"/>
</dbReference>
<keyword evidence="1" id="KW-0479">Metal-binding</keyword>
<name>A0AAQ3PLW3_PASNO</name>
<protein>
    <recommendedName>
        <fullName evidence="7">AIPP2-like SPOC-like domain-containing protein</fullName>
    </recommendedName>
</protein>
<feature type="region of interest" description="Disordered" evidence="6">
    <location>
        <begin position="401"/>
        <end position="445"/>
    </location>
</feature>
<feature type="region of interest" description="Disordered" evidence="6">
    <location>
        <begin position="265"/>
        <end position="287"/>
    </location>
</feature>
<dbReference type="Pfam" id="PF23121">
    <property type="entry name" value="SPOC_AIPP2"/>
    <property type="match status" value="1"/>
</dbReference>
<feature type="compositionally biased region" description="Polar residues" evidence="6">
    <location>
        <begin position="749"/>
        <end position="761"/>
    </location>
</feature>
<dbReference type="GO" id="GO:0034244">
    <property type="term" value="P:negative regulation of transcription elongation by RNA polymerase II"/>
    <property type="evidence" value="ECO:0007669"/>
    <property type="project" value="InterPro"/>
</dbReference>
<sequence>MGGTVCALRNQRRERRWCWYSGLEDAVCEVCGDVGYKYLLVQCKGCQSANRHRYCMDMIIYGGSSIEWFCDDCPPNHNDIVESLKERRDDHHSIQLGSSMIDDSNVKRVEVTKELWPWGRRRRRSHMARRYCTWGRRKPRSYKERRDNIDACAKCGDTFNSSEMFFEEKSKCNDVFKERESENDHLINQLENADGSSHSTPDFAAEIQKKPTMNTIEFLELSTEKDSCSFSRNYVERSIHQGTKADFLPLINDVDRSHPFVTDDSCPILPNAEQEDSSSHALGSAEQSHPLEMVDRGGNLDGSSHSPLDPALKIEEHGIEAGLFASVNVVEPYCPAFTDQASPTLSSEEQVRCSSPMSESWEQPHPLEMVKPYDDVPESILESEAASQQMQVSDPHVGNMDALDPSKECLDSRSMSKNVELPSSSDGYGNSAVEKDNAERTERLSDMETVSPALDNAQASRPSVEPSSFSNGGETAVKEHSERTECLTEPVAPALDSVQGSSPSTTKGCFVSNVDNSNEANRSYNHLLCTIENKELGQLNALSYPNISSVEFQFRHNDLNESPHPTKHQKTKLIMKDGNAHPAHLKSSSPSKQLDRTCLSASSELSSKAKEVNDGNDAEQRCSSSVPTSGNIIPKKTKRHVESAAMNQRRSAENYDEALCPGKSTNQHVNDHTQAKKQRRANKDKNAHLENSIVPCTQNDGNDAEQRCSSSVPTSENIVPKKRKRHVESAAMNQRRSAENYGEALCPGKSTNQHVNDQTQAKKQKRANKDKNAHLENSSVPCTQNDAAQSASEAVVADGHSSLSRMPAVSAPTDQQHFICTQPIDRPYWTGIMKIGQEYISLAAHLSNQACQKVQELSRSLPPVMRVTEHSKLNAWPKRWEASEPTTESIGLFFFPDDMRPNEDLDRLVQHVTDYSIVLKYVFGSAELLILPSVFLPEQNQMALQRLSAILHYCFLYCPVSATALENVPRETLSVGSVQAQDGLQSRKPSGTKRSCITYCGEKKEQQQDKVQRNTLDQEMSVLKLIPASERVMAHGGWH</sequence>
<gene>
    <name evidence="8" type="ORF">U9M48_004202</name>
</gene>
<evidence type="ECO:0000256" key="5">
    <source>
        <dbReference type="ARBA" id="ARBA00023163"/>
    </source>
</evidence>
<evidence type="ECO:0000259" key="7">
    <source>
        <dbReference type="Pfam" id="PF23121"/>
    </source>
</evidence>
<dbReference type="InterPro" id="IPR049914">
    <property type="entry name" value="PHD1-3/5-6"/>
</dbReference>
<keyword evidence="4" id="KW-0805">Transcription regulation</keyword>
<organism evidence="8 9">
    <name type="scientific">Paspalum notatum var. saurae</name>
    <dbReference type="NCBI Taxonomy" id="547442"/>
    <lineage>
        <taxon>Eukaryota</taxon>
        <taxon>Viridiplantae</taxon>
        <taxon>Streptophyta</taxon>
        <taxon>Embryophyta</taxon>
        <taxon>Tracheophyta</taxon>
        <taxon>Spermatophyta</taxon>
        <taxon>Magnoliopsida</taxon>
        <taxon>Liliopsida</taxon>
        <taxon>Poales</taxon>
        <taxon>Poaceae</taxon>
        <taxon>PACMAD clade</taxon>
        <taxon>Panicoideae</taxon>
        <taxon>Andropogonodae</taxon>
        <taxon>Paspaleae</taxon>
        <taxon>Paspalinae</taxon>
        <taxon>Paspalum</taxon>
    </lineage>
</organism>
<accession>A0AAQ3PLW3</accession>
<dbReference type="GO" id="GO:0140566">
    <property type="term" value="F:histone reader activity"/>
    <property type="evidence" value="ECO:0007669"/>
    <property type="project" value="InterPro"/>
</dbReference>
<dbReference type="Proteomes" id="UP001341281">
    <property type="component" value="Chromosome 01"/>
</dbReference>
<feature type="domain" description="AIPP2-like SPOC-like" evidence="7">
    <location>
        <begin position="829"/>
        <end position="943"/>
    </location>
</feature>
<keyword evidence="5" id="KW-0804">Transcription</keyword>